<protein>
    <submittedName>
        <fullName evidence="2">UBC core domain-containing protein</fullName>
    </submittedName>
</protein>
<organism evidence="2 3">
    <name type="scientific">Caenorhabditis elegans</name>
    <dbReference type="NCBI Taxonomy" id="6239"/>
    <lineage>
        <taxon>Eukaryota</taxon>
        <taxon>Metazoa</taxon>
        <taxon>Ecdysozoa</taxon>
        <taxon>Nematoda</taxon>
        <taxon>Chromadorea</taxon>
        <taxon>Rhabditida</taxon>
        <taxon>Rhabditina</taxon>
        <taxon>Rhabditomorpha</taxon>
        <taxon>Rhabditoidea</taxon>
        <taxon>Rhabditidae</taxon>
        <taxon>Peloderinae</taxon>
        <taxon>Caenorhabditis</taxon>
    </lineage>
</organism>
<dbReference type="Bgee" id="WBGene00007639">
    <property type="expression patterns" value="Expressed in larva and 2 other cell types or tissues"/>
</dbReference>
<dbReference type="Proteomes" id="UP000001940">
    <property type="component" value="Chromosome I"/>
</dbReference>
<dbReference type="GeneID" id="173043"/>
<dbReference type="CDD" id="cd00195">
    <property type="entry name" value="UBCc_UEV"/>
    <property type="match status" value="1"/>
</dbReference>
<sequence>MQKVCEKRIDSVVASAVEGSGMFYAVRFEPPPSKTCFDVTLKTYGPPYTEYIVTVAIPPKFPFSPPAITCKTDKNMKFLFLEENQWKPSTGIVAVLIEACSVISRRDLVPRAPVLPRIRPPQARTPTSASPAKSPQKAD</sequence>
<dbReference type="RefSeq" id="NP_492956.2">
    <property type="nucleotide sequence ID" value="NM_060555.4"/>
</dbReference>
<dbReference type="PIR" id="T19345">
    <property type="entry name" value="T19345"/>
</dbReference>
<dbReference type="AGR" id="WB:WBGene00007639"/>
<dbReference type="eggNOG" id="ENOG502TITS">
    <property type="taxonomic scope" value="Eukaryota"/>
</dbReference>
<dbReference type="STRING" id="6239.C17D12.5.1"/>
<evidence type="ECO:0000313" key="3">
    <source>
        <dbReference type="Proteomes" id="UP000001940"/>
    </source>
</evidence>
<dbReference type="EMBL" id="BX284601">
    <property type="protein sequence ID" value="CAB03893.2"/>
    <property type="molecule type" value="Genomic_DNA"/>
</dbReference>
<dbReference type="OMA" id="EACHVIS"/>
<dbReference type="SUPFAM" id="SSF54495">
    <property type="entry name" value="UBC-like"/>
    <property type="match status" value="1"/>
</dbReference>
<name>O62069_CAEEL</name>
<dbReference type="HOGENOM" id="CLU_1846941_0_0_1"/>
<reference evidence="2 3" key="1">
    <citation type="journal article" date="1998" name="Science">
        <title>Genome sequence of the nematode C. elegans: a platform for investigating biology.</title>
        <authorList>
            <consortium name="The C. elegans sequencing consortium"/>
            <person name="Sulson J.E."/>
            <person name="Waterston R."/>
        </authorList>
    </citation>
    <scope>NUCLEOTIDE SEQUENCE [LARGE SCALE GENOMIC DNA]</scope>
    <source>
        <strain evidence="2 3">Bristol N2</strain>
    </source>
</reference>
<dbReference type="AlphaFoldDB" id="O62069"/>
<dbReference type="InterPro" id="IPR016135">
    <property type="entry name" value="UBQ-conjugating_enzyme/RWD"/>
</dbReference>
<dbReference type="WormBase" id="C17D12.5">
    <property type="protein sequence ID" value="CE30492"/>
    <property type="gene ID" value="WBGene00007639"/>
</dbReference>
<dbReference type="KEGG" id="cel:CELE_C17D12.5"/>
<proteinExistence type="predicted"/>
<dbReference type="PhylomeDB" id="O62069"/>
<gene>
    <name evidence="2 4" type="ORF">C17D12.5</name>
    <name evidence="2" type="ORF">CELE_C17D12.5</name>
</gene>
<dbReference type="InParanoid" id="O62069"/>
<keyword evidence="3" id="KW-1185">Reference proteome</keyword>
<accession>O62069</accession>
<feature type="region of interest" description="Disordered" evidence="1">
    <location>
        <begin position="114"/>
        <end position="139"/>
    </location>
</feature>
<dbReference type="FunCoup" id="O62069">
    <property type="interactions" value="226"/>
</dbReference>
<dbReference type="SMR" id="O62069"/>
<dbReference type="UCSC" id="C17D12.5">
    <property type="organism name" value="c. elegans"/>
</dbReference>
<evidence type="ECO:0000256" key="1">
    <source>
        <dbReference type="SAM" id="MobiDB-lite"/>
    </source>
</evidence>
<dbReference type="CTD" id="173043"/>
<evidence type="ECO:0000313" key="2">
    <source>
        <dbReference type="EMBL" id="CAB03893.2"/>
    </source>
</evidence>
<dbReference type="OrthoDB" id="5862035at2759"/>
<feature type="compositionally biased region" description="Polar residues" evidence="1">
    <location>
        <begin position="124"/>
        <end position="133"/>
    </location>
</feature>
<dbReference type="PaxDb" id="6239-C17D12.5"/>
<evidence type="ECO:0000313" key="4">
    <source>
        <dbReference type="WormBase" id="C17D12.5"/>
    </source>
</evidence>